<keyword evidence="2" id="KW-1003">Cell membrane</keyword>
<dbReference type="Proteomes" id="UP000295515">
    <property type="component" value="Unassembled WGS sequence"/>
</dbReference>
<dbReference type="EMBL" id="SMCQ01000002">
    <property type="protein sequence ID" value="TCW02080.1"/>
    <property type="molecule type" value="Genomic_DNA"/>
</dbReference>
<evidence type="ECO:0000313" key="8">
    <source>
        <dbReference type="Proteomes" id="UP000295515"/>
    </source>
</evidence>
<dbReference type="GeneID" id="98914288"/>
<accession>A0A4R3Z9K5</accession>
<keyword evidence="5 6" id="KW-0472">Membrane</keyword>
<gene>
    <name evidence="7" type="ORF">EDD60_10243</name>
</gene>
<evidence type="ECO:0000256" key="5">
    <source>
        <dbReference type="ARBA" id="ARBA00023136"/>
    </source>
</evidence>
<evidence type="ECO:0000256" key="6">
    <source>
        <dbReference type="SAM" id="Phobius"/>
    </source>
</evidence>
<feature type="transmembrane region" description="Helical" evidence="6">
    <location>
        <begin position="129"/>
        <end position="153"/>
    </location>
</feature>
<protein>
    <submittedName>
        <fullName evidence="7">YihY family inner membrane protein</fullName>
    </submittedName>
</protein>
<name>A0A4R3Z9K5_9FIRM</name>
<dbReference type="PIRSF" id="PIRSF035875">
    <property type="entry name" value="RNase_BN"/>
    <property type="match status" value="1"/>
</dbReference>
<organism evidence="7 8">
    <name type="scientific">Longibaculum muris</name>
    <dbReference type="NCBI Taxonomy" id="1796628"/>
    <lineage>
        <taxon>Bacteria</taxon>
        <taxon>Bacillati</taxon>
        <taxon>Bacillota</taxon>
        <taxon>Erysipelotrichia</taxon>
        <taxon>Erysipelotrichales</taxon>
        <taxon>Coprobacillaceae</taxon>
        <taxon>Longibaculum</taxon>
    </lineage>
</organism>
<evidence type="ECO:0000313" key="7">
    <source>
        <dbReference type="EMBL" id="TCW02080.1"/>
    </source>
</evidence>
<proteinExistence type="predicted"/>
<evidence type="ECO:0000256" key="2">
    <source>
        <dbReference type="ARBA" id="ARBA00022475"/>
    </source>
</evidence>
<keyword evidence="8" id="KW-1185">Reference proteome</keyword>
<comment type="caution">
    <text evidence="7">The sequence shown here is derived from an EMBL/GenBank/DDBJ whole genome shotgun (WGS) entry which is preliminary data.</text>
</comment>
<keyword evidence="3 6" id="KW-0812">Transmembrane</keyword>
<comment type="subcellular location">
    <subcellularLocation>
        <location evidence="1">Cell membrane</location>
        <topology evidence="1">Multi-pass membrane protein</topology>
    </subcellularLocation>
</comment>
<dbReference type="GO" id="GO:0005886">
    <property type="term" value="C:plasma membrane"/>
    <property type="evidence" value="ECO:0007669"/>
    <property type="project" value="UniProtKB-SubCell"/>
</dbReference>
<sequence>MKALYEKCVDIYDDYRSVVPPYAAAALSFYLILILIPAFSLVAVVTSLFNINMDIIEKIISQVIMPQYSSMLIDVLESKSVNTVALITMIVSVYTVSRGVGNIYEVSKNMYHQDIEESIIGYYIYTFKITIFILLIFIGIIAVLALGPLAYIFDFLYRFFGIRHIILYFLLVFCLMSIYLIVPRIRIHYSDAFQGALVASALMLVLYYGLNIYFRFADFESVYGPLAFIVMILFVFDWAAEIFYIGMYITNILHLRRIEDEKRTCRD</sequence>
<dbReference type="RefSeq" id="WP_066446144.1">
    <property type="nucleotide sequence ID" value="NZ_DBGCXF010000058.1"/>
</dbReference>
<evidence type="ECO:0000256" key="4">
    <source>
        <dbReference type="ARBA" id="ARBA00022989"/>
    </source>
</evidence>
<feature type="transmembrane region" description="Helical" evidence="6">
    <location>
        <begin position="22"/>
        <end position="49"/>
    </location>
</feature>
<feature type="transmembrane region" description="Helical" evidence="6">
    <location>
        <begin position="226"/>
        <end position="249"/>
    </location>
</feature>
<dbReference type="PANTHER" id="PTHR30213:SF0">
    <property type="entry name" value="UPF0761 MEMBRANE PROTEIN YIHY"/>
    <property type="match status" value="1"/>
</dbReference>
<feature type="transmembrane region" description="Helical" evidence="6">
    <location>
        <begin position="194"/>
        <end position="214"/>
    </location>
</feature>
<dbReference type="PANTHER" id="PTHR30213">
    <property type="entry name" value="INNER MEMBRANE PROTEIN YHJD"/>
    <property type="match status" value="1"/>
</dbReference>
<dbReference type="Pfam" id="PF03631">
    <property type="entry name" value="Virul_fac_BrkB"/>
    <property type="match status" value="1"/>
</dbReference>
<feature type="transmembrane region" description="Helical" evidence="6">
    <location>
        <begin position="165"/>
        <end position="182"/>
    </location>
</feature>
<reference evidence="7 8" key="1">
    <citation type="submission" date="2019-03" db="EMBL/GenBank/DDBJ databases">
        <title>Genomic Encyclopedia of Type Strains, Phase IV (KMG-IV): sequencing the most valuable type-strain genomes for metagenomic binning, comparative biology and taxonomic classification.</title>
        <authorList>
            <person name="Goeker M."/>
        </authorList>
    </citation>
    <scope>NUCLEOTIDE SEQUENCE [LARGE SCALE GENOMIC DNA]</scope>
    <source>
        <strain evidence="7 8">DSM 29487</strain>
    </source>
</reference>
<evidence type="ECO:0000256" key="3">
    <source>
        <dbReference type="ARBA" id="ARBA00022692"/>
    </source>
</evidence>
<dbReference type="AlphaFoldDB" id="A0A4R3Z9K5"/>
<dbReference type="InterPro" id="IPR017039">
    <property type="entry name" value="Virul_fac_BrkB"/>
</dbReference>
<evidence type="ECO:0000256" key="1">
    <source>
        <dbReference type="ARBA" id="ARBA00004651"/>
    </source>
</evidence>
<keyword evidence="4 6" id="KW-1133">Transmembrane helix</keyword>